<dbReference type="Proteomes" id="UP001596512">
    <property type="component" value="Unassembled WGS sequence"/>
</dbReference>
<name>A0ABW2TX30_9PSEU</name>
<feature type="region of interest" description="Disordered" evidence="1">
    <location>
        <begin position="1"/>
        <end position="38"/>
    </location>
</feature>
<proteinExistence type="predicted"/>
<reference evidence="3" key="1">
    <citation type="journal article" date="2019" name="Int. J. Syst. Evol. Microbiol.">
        <title>The Global Catalogue of Microorganisms (GCM) 10K type strain sequencing project: providing services to taxonomists for standard genome sequencing and annotation.</title>
        <authorList>
            <consortium name="The Broad Institute Genomics Platform"/>
            <consortium name="The Broad Institute Genome Sequencing Center for Infectious Disease"/>
            <person name="Wu L."/>
            <person name="Ma J."/>
        </authorList>
    </citation>
    <scope>NUCLEOTIDE SEQUENCE [LARGE SCALE GENOMIC DNA]</scope>
    <source>
        <strain evidence="3">JCM 17695</strain>
    </source>
</reference>
<evidence type="ECO:0000313" key="3">
    <source>
        <dbReference type="Proteomes" id="UP001596512"/>
    </source>
</evidence>
<gene>
    <name evidence="2" type="ORF">ACFQV2_32160</name>
</gene>
<keyword evidence="3" id="KW-1185">Reference proteome</keyword>
<evidence type="ECO:0000256" key="1">
    <source>
        <dbReference type="SAM" id="MobiDB-lite"/>
    </source>
</evidence>
<organism evidence="2 3">
    <name type="scientific">Actinokineospora soli</name>
    <dbReference type="NCBI Taxonomy" id="1048753"/>
    <lineage>
        <taxon>Bacteria</taxon>
        <taxon>Bacillati</taxon>
        <taxon>Actinomycetota</taxon>
        <taxon>Actinomycetes</taxon>
        <taxon>Pseudonocardiales</taxon>
        <taxon>Pseudonocardiaceae</taxon>
        <taxon>Actinokineospora</taxon>
    </lineage>
</organism>
<accession>A0ABW2TX30</accession>
<comment type="caution">
    <text evidence="2">The sequence shown here is derived from an EMBL/GenBank/DDBJ whole genome shotgun (WGS) entry which is preliminary data.</text>
</comment>
<evidence type="ECO:0000313" key="2">
    <source>
        <dbReference type="EMBL" id="MFC7617383.1"/>
    </source>
</evidence>
<dbReference type="EMBL" id="JBHTEY010000004">
    <property type="protein sequence ID" value="MFC7617383.1"/>
    <property type="molecule type" value="Genomic_DNA"/>
</dbReference>
<sequence>MGVRRRGGRPPGRAPGPAARDRRAQRPRRGRAGAAAALTEDAEPADVLHALLETEPGVDPDELLAIGEALGYRAAAAFCAGDPLGRFDAVFTADAACGLGACPPPAYGPLASTRG</sequence>
<protein>
    <submittedName>
        <fullName evidence="2">Uncharacterized protein</fullName>
    </submittedName>
</protein>